<evidence type="ECO:0000313" key="4">
    <source>
        <dbReference type="Proteomes" id="UP000789706"/>
    </source>
</evidence>
<dbReference type="CDD" id="cd21037">
    <property type="entry name" value="MLKL_NTD"/>
    <property type="match status" value="1"/>
</dbReference>
<gene>
    <name evidence="3" type="ORF">DEBURN_LOCUS10340</name>
</gene>
<organism evidence="3 4">
    <name type="scientific">Diversispora eburnea</name>
    <dbReference type="NCBI Taxonomy" id="1213867"/>
    <lineage>
        <taxon>Eukaryota</taxon>
        <taxon>Fungi</taxon>
        <taxon>Fungi incertae sedis</taxon>
        <taxon>Mucoromycota</taxon>
        <taxon>Glomeromycotina</taxon>
        <taxon>Glomeromycetes</taxon>
        <taxon>Diversisporales</taxon>
        <taxon>Diversisporaceae</taxon>
        <taxon>Diversispora</taxon>
    </lineage>
</organism>
<comment type="caution">
    <text evidence="3">The sequence shown here is derived from an EMBL/GenBank/DDBJ whole genome shotgun (WGS) entry which is preliminary data.</text>
</comment>
<name>A0A9N9D1Z4_9GLOM</name>
<proteinExistence type="predicted"/>
<dbReference type="EMBL" id="CAJVPK010002898">
    <property type="protein sequence ID" value="CAG8620294.1"/>
    <property type="molecule type" value="Genomic_DNA"/>
</dbReference>
<evidence type="ECO:0000256" key="1">
    <source>
        <dbReference type="SAM" id="Coils"/>
    </source>
</evidence>
<dbReference type="AlphaFoldDB" id="A0A9N9D1Z4"/>
<dbReference type="OrthoDB" id="2314769at2759"/>
<feature type="domain" description="Mixed lineage kinase" evidence="2">
    <location>
        <begin position="56"/>
        <end position="161"/>
    </location>
</feature>
<evidence type="ECO:0000313" key="3">
    <source>
        <dbReference type="EMBL" id="CAG8620294.1"/>
    </source>
</evidence>
<dbReference type="InterPro" id="IPR054000">
    <property type="entry name" value="MLKL_N"/>
</dbReference>
<evidence type="ECO:0000259" key="2">
    <source>
        <dbReference type="Pfam" id="PF22215"/>
    </source>
</evidence>
<dbReference type="GO" id="GO:0007166">
    <property type="term" value="P:cell surface receptor signaling pathway"/>
    <property type="evidence" value="ECO:0007669"/>
    <property type="project" value="InterPro"/>
</dbReference>
<feature type="coiled-coil region" evidence="1">
    <location>
        <begin position="72"/>
        <end position="99"/>
    </location>
</feature>
<keyword evidence="4" id="KW-1185">Reference proteome</keyword>
<sequence length="218" mass="25122">MSLNKDKEKRNNSQDEKNASISNLESAKCALGSLGVVGDAVQPYLPLFSTVTIIISEINNVYANAKYNKKICNSLMDRVNIAELSIRNLERRKKENEKNFRDEGYYLAFHRFIEVMKNIKQFIGNVSTLSGFKKYFHANSIKEKFESLTSEFEFAMNNLHFTTTLRNDDQRRIDQESLSSDLKEMEEFLSTIGENVIDSNQQVNTVLTEIRIIKNQLT</sequence>
<dbReference type="InterPro" id="IPR059179">
    <property type="entry name" value="MLKL-like_MCAfunc"/>
</dbReference>
<reference evidence="3" key="1">
    <citation type="submission" date="2021-06" db="EMBL/GenBank/DDBJ databases">
        <authorList>
            <person name="Kallberg Y."/>
            <person name="Tangrot J."/>
            <person name="Rosling A."/>
        </authorList>
    </citation>
    <scope>NUCLEOTIDE SEQUENCE</scope>
    <source>
        <strain evidence="3">AZ414A</strain>
    </source>
</reference>
<accession>A0A9N9D1Z4</accession>
<dbReference type="InterPro" id="IPR036537">
    <property type="entry name" value="Adaptor_Cbl_N_dom_sf"/>
</dbReference>
<protein>
    <submittedName>
        <fullName evidence="3">3068_t:CDS:1</fullName>
    </submittedName>
</protein>
<dbReference type="Proteomes" id="UP000789706">
    <property type="component" value="Unassembled WGS sequence"/>
</dbReference>
<feature type="non-terminal residue" evidence="3">
    <location>
        <position position="1"/>
    </location>
</feature>
<dbReference type="Pfam" id="PF22215">
    <property type="entry name" value="MLKL_N"/>
    <property type="match status" value="1"/>
</dbReference>
<dbReference type="Gene3D" id="1.20.930.20">
    <property type="entry name" value="Adaptor protein Cbl, N-terminal domain"/>
    <property type="match status" value="1"/>
</dbReference>
<keyword evidence="1" id="KW-0175">Coiled coil</keyword>